<name>A0A5P9Q965_9MICO</name>
<feature type="transmembrane region" description="Helical" evidence="1">
    <location>
        <begin position="38"/>
        <end position="56"/>
    </location>
</feature>
<evidence type="ECO:0000313" key="3">
    <source>
        <dbReference type="Proteomes" id="UP000326702"/>
    </source>
</evidence>
<gene>
    <name evidence="2" type="ORF">KDY119_01101</name>
</gene>
<dbReference type="Proteomes" id="UP000326702">
    <property type="component" value="Chromosome"/>
</dbReference>
<proteinExistence type="predicted"/>
<organism evidence="2 3">
    <name type="scientific">Luteimicrobium xylanilyticum</name>
    <dbReference type="NCBI Taxonomy" id="1133546"/>
    <lineage>
        <taxon>Bacteria</taxon>
        <taxon>Bacillati</taxon>
        <taxon>Actinomycetota</taxon>
        <taxon>Actinomycetes</taxon>
        <taxon>Micrococcales</taxon>
        <taxon>Luteimicrobium</taxon>
    </lineage>
</organism>
<protein>
    <submittedName>
        <fullName evidence="2">Uncharacterized protein</fullName>
    </submittedName>
</protein>
<feature type="transmembrane region" description="Helical" evidence="1">
    <location>
        <begin position="101"/>
        <end position="121"/>
    </location>
</feature>
<evidence type="ECO:0000256" key="1">
    <source>
        <dbReference type="SAM" id="Phobius"/>
    </source>
</evidence>
<keyword evidence="3" id="KW-1185">Reference proteome</keyword>
<accession>A0A5P9Q965</accession>
<keyword evidence="1" id="KW-0812">Transmembrane</keyword>
<keyword evidence="1" id="KW-0472">Membrane</keyword>
<feature type="transmembrane region" description="Helical" evidence="1">
    <location>
        <begin position="63"/>
        <end position="81"/>
    </location>
</feature>
<evidence type="ECO:0000313" key="2">
    <source>
        <dbReference type="EMBL" id="QFU97602.1"/>
    </source>
</evidence>
<dbReference type="EMBL" id="CP045529">
    <property type="protein sequence ID" value="QFU97602.1"/>
    <property type="molecule type" value="Genomic_DNA"/>
</dbReference>
<reference evidence="2 3" key="1">
    <citation type="submission" date="2019-10" db="EMBL/GenBank/DDBJ databases">
        <title>Genome sequence of Luteimicrobium xylanilyticum HY-24.</title>
        <authorList>
            <person name="Kim D.Y."/>
            <person name="Park H.-Y."/>
        </authorList>
    </citation>
    <scope>NUCLEOTIDE SEQUENCE [LARGE SCALE GENOMIC DNA]</scope>
    <source>
        <strain evidence="2 3">HY-24</strain>
    </source>
</reference>
<dbReference type="KEGG" id="lxl:KDY119_01101"/>
<dbReference type="AlphaFoldDB" id="A0A5P9Q965"/>
<keyword evidence="1" id="KW-1133">Transmembrane helix</keyword>
<sequence length="132" mass="13656">MRIVLSGLLGVLVGAVGTFMFAALLPSGITDHVSAAGSWPVGLVLTLALSVAAAILARAWGGYGAYTAYAVGWLVVVIVLSGMHGPGGDVVAGAHQRWASLWMYGGFLLVAASAFAPRGWFSDEPRDRRPTS</sequence>